<dbReference type="Pfam" id="PF10615">
    <property type="entry name" value="DUF2470"/>
    <property type="match status" value="1"/>
</dbReference>
<name>A0A9N9CAH6_9GLOM</name>
<proteinExistence type="predicted"/>
<keyword evidence="2" id="KW-0812">Transmembrane</keyword>
<sequence length="701" mass="75612">MHRANVSKTQDPIVPHATRLVSYMNTHPETILTYAKYFGKVQNAVSARMTDIDSDGFVVLAKESDGTENEVHIRFKNRLKSYDQVRPVLTEMAKEAEEALSLPSTTPPPMPSSNFTNIHTPFNPPESSRFIGILLTIVFCAVLAFYPSPAPEVIKTLRSIFGQELLRNVGTVAWDYNACWSLLSNSNNAYSTPSSQQINAGYETRHLSTYPWLVSEQQTPQAQAIIPTTSASTGSTSSKGIYITPGLETNGNLVPTQNTPIVGSSIRNTSVKHGADNSASTPANASSTNMSETGNNNPNNNRAPEYGKILILEVNFELIRVCIDYHTNKWPNEELTMYKMRLQANLAYLAMVADEYNGNPRNKVKPKIPDLSPLPIPRGSCGQNLNNLIQRAVQVFSDYKKFHRSEVVSTTVSSNVNHISHTSNNITSNISASTVSDGGTSTSPRQYKLPTSSSIMGSVLPSSSQYQQMYQKQQPTPQQMHPPQQLQQVSQHQQQHTQRQSSNRFSGSIAPSATMAATYQRHSSSLQPNMVANNNNMTDYTMMTSNNSEQPYQVLPPLVGIGGMSIGNAGNSNANNGQGTGILPSLIGLNDQFGMPISQQQQQQLQNVGFTGFMSGNSGISSGAGFGTTNTFGMAQYPSANGSSVMNNGGISNNGTGLASNNNMGSNGIGVNALAGNGYGSNSIAGNTSGLPNMLNHDNGM</sequence>
<keyword evidence="2" id="KW-0472">Membrane</keyword>
<evidence type="ECO:0000259" key="3">
    <source>
        <dbReference type="Pfam" id="PF10615"/>
    </source>
</evidence>
<feature type="compositionally biased region" description="Low complexity" evidence="1">
    <location>
        <begin position="420"/>
        <end position="431"/>
    </location>
</feature>
<accession>A0A9N9CAH6</accession>
<comment type="caution">
    <text evidence="4">The sequence shown here is derived from an EMBL/GenBank/DDBJ whole genome shotgun (WGS) entry which is preliminary data.</text>
</comment>
<dbReference type="Proteomes" id="UP000789759">
    <property type="component" value="Unassembled WGS sequence"/>
</dbReference>
<organism evidence="4 5">
    <name type="scientific">Cetraspora pellucida</name>
    <dbReference type="NCBI Taxonomy" id="1433469"/>
    <lineage>
        <taxon>Eukaryota</taxon>
        <taxon>Fungi</taxon>
        <taxon>Fungi incertae sedis</taxon>
        <taxon>Mucoromycota</taxon>
        <taxon>Glomeromycotina</taxon>
        <taxon>Glomeromycetes</taxon>
        <taxon>Diversisporales</taxon>
        <taxon>Gigasporaceae</taxon>
        <taxon>Cetraspora</taxon>
    </lineage>
</organism>
<reference evidence="4" key="1">
    <citation type="submission" date="2021-06" db="EMBL/GenBank/DDBJ databases">
        <authorList>
            <person name="Kallberg Y."/>
            <person name="Tangrot J."/>
            <person name="Rosling A."/>
        </authorList>
    </citation>
    <scope>NUCLEOTIDE SEQUENCE</scope>
    <source>
        <strain evidence="4">FL966</strain>
    </source>
</reference>
<feature type="region of interest" description="Disordered" evidence="1">
    <location>
        <begin position="420"/>
        <end position="508"/>
    </location>
</feature>
<dbReference type="InterPro" id="IPR037119">
    <property type="entry name" value="Haem_oxidase_HugZ-like_sf"/>
</dbReference>
<protein>
    <submittedName>
        <fullName evidence="4">6948_t:CDS:1</fullName>
    </submittedName>
</protein>
<dbReference type="AlphaFoldDB" id="A0A9N9CAH6"/>
<feature type="compositionally biased region" description="Low complexity" evidence="1">
    <location>
        <begin position="461"/>
        <end position="502"/>
    </location>
</feature>
<evidence type="ECO:0000313" key="5">
    <source>
        <dbReference type="Proteomes" id="UP000789759"/>
    </source>
</evidence>
<dbReference type="OrthoDB" id="2530523at2759"/>
<dbReference type="Gene3D" id="3.20.180.10">
    <property type="entry name" value="PNP-oxidase-like"/>
    <property type="match status" value="1"/>
</dbReference>
<dbReference type="EMBL" id="CAJVQA010004224">
    <property type="protein sequence ID" value="CAG8594159.1"/>
    <property type="molecule type" value="Genomic_DNA"/>
</dbReference>
<evidence type="ECO:0000256" key="1">
    <source>
        <dbReference type="SAM" id="MobiDB-lite"/>
    </source>
</evidence>
<gene>
    <name evidence="4" type="ORF">CPELLU_LOCUS6680</name>
</gene>
<dbReference type="InterPro" id="IPR019595">
    <property type="entry name" value="DUF2470"/>
</dbReference>
<feature type="domain" description="DUF2470" evidence="3">
    <location>
        <begin position="18"/>
        <end position="92"/>
    </location>
</feature>
<feature type="compositionally biased region" description="Low complexity" evidence="1">
    <location>
        <begin position="277"/>
        <end position="301"/>
    </location>
</feature>
<feature type="transmembrane region" description="Helical" evidence="2">
    <location>
        <begin position="130"/>
        <end position="148"/>
    </location>
</feature>
<keyword evidence="2" id="KW-1133">Transmembrane helix</keyword>
<feature type="compositionally biased region" description="Polar residues" evidence="1">
    <location>
        <begin position="432"/>
        <end position="456"/>
    </location>
</feature>
<evidence type="ECO:0000313" key="4">
    <source>
        <dbReference type="EMBL" id="CAG8594159.1"/>
    </source>
</evidence>
<evidence type="ECO:0000256" key="2">
    <source>
        <dbReference type="SAM" id="Phobius"/>
    </source>
</evidence>
<feature type="region of interest" description="Disordered" evidence="1">
    <location>
        <begin position="263"/>
        <end position="302"/>
    </location>
</feature>
<keyword evidence="5" id="KW-1185">Reference proteome</keyword>